<evidence type="ECO:0000256" key="2">
    <source>
        <dbReference type="ARBA" id="ARBA00023172"/>
    </source>
</evidence>
<dbReference type="EMBL" id="JBHSFK010000002">
    <property type="protein sequence ID" value="MFC4498512.1"/>
    <property type="molecule type" value="Genomic_DNA"/>
</dbReference>
<dbReference type="RefSeq" id="WP_381167907.1">
    <property type="nucleotide sequence ID" value="NZ_JBHSFK010000002.1"/>
</dbReference>
<dbReference type="InterPro" id="IPR013762">
    <property type="entry name" value="Integrase-like_cat_sf"/>
</dbReference>
<comment type="caution">
    <text evidence="6">The sequence shown here is derived from an EMBL/GenBank/DDBJ whole genome shotgun (WGS) entry which is preliminary data.</text>
</comment>
<evidence type="ECO:0000259" key="5">
    <source>
        <dbReference type="PROSITE" id="PS51900"/>
    </source>
</evidence>
<proteinExistence type="predicted"/>
<organism evidence="6 7">
    <name type="scientific">Streptomyces vulcanius</name>
    <dbReference type="NCBI Taxonomy" id="1441876"/>
    <lineage>
        <taxon>Bacteria</taxon>
        <taxon>Bacillati</taxon>
        <taxon>Actinomycetota</taxon>
        <taxon>Actinomycetes</taxon>
        <taxon>Kitasatosporales</taxon>
        <taxon>Streptomycetaceae</taxon>
        <taxon>Streptomyces</taxon>
    </lineage>
</organism>
<dbReference type="Gene3D" id="1.10.443.10">
    <property type="entry name" value="Intergrase catalytic core"/>
    <property type="match status" value="1"/>
</dbReference>
<gene>
    <name evidence="6" type="ORF">ACFPIH_03065</name>
</gene>
<name>A0ABV9AGE6_9ACTN</name>
<feature type="domain" description="Core-binding (CB)" evidence="5">
    <location>
        <begin position="19"/>
        <end position="117"/>
    </location>
</feature>
<dbReference type="Gene3D" id="1.10.150.130">
    <property type="match status" value="1"/>
</dbReference>
<evidence type="ECO:0000256" key="1">
    <source>
        <dbReference type="ARBA" id="ARBA00023125"/>
    </source>
</evidence>
<dbReference type="InterPro" id="IPR044068">
    <property type="entry name" value="CB"/>
</dbReference>
<feature type="domain" description="Tyr recombinase" evidence="4">
    <location>
        <begin position="139"/>
        <end position="330"/>
    </location>
</feature>
<dbReference type="PROSITE" id="PS51900">
    <property type="entry name" value="CB"/>
    <property type="match status" value="1"/>
</dbReference>
<evidence type="ECO:0000259" key="4">
    <source>
        <dbReference type="PROSITE" id="PS51898"/>
    </source>
</evidence>
<evidence type="ECO:0000313" key="7">
    <source>
        <dbReference type="Proteomes" id="UP001595839"/>
    </source>
</evidence>
<keyword evidence="2" id="KW-0233">DNA recombination</keyword>
<dbReference type="InterPro" id="IPR010998">
    <property type="entry name" value="Integrase_recombinase_N"/>
</dbReference>
<evidence type="ECO:0000256" key="3">
    <source>
        <dbReference type="PROSITE-ProRule" id="PRU01248"/>
    </source>
</evidence>
<accession>A0ABV9AGE6</accession>
<keyword evidence="1 3" id="KW-0238">DNA-binding</keyword>
<protein>
    <submittedName>
        <fullName evidence="6">Tyrosine-type recombinase/integrase</fullName>
    </submittedName>
</protein>
<keyword evidence="7" id="KW-1185">Reference proteome</keyword>
<dbReference type="PROSITE" id="PS51898">
    <property type="entry name" value="TYR_RECOMBINASE"/>
    <property type="match status" value="1"/>
</dbReference>
<dbReference type="InterPro" id="IPR011010">
    <property type="entry name" value="DNA_brk_join_enz"/>
</dbReference>
<evidence type="ECO:0000313" key="6">
    <source>
        <dbReference type="EMBL" id="MFC4498512.1"/>
    </source>
</evidence>
<dbReference type="SUPFAM" id="SSF56349">
    <property type="entry name" value="DNA breaking-rejoining enzymes"/>
    <property type="match status" value="1"/>
</dbReference>
<dbReference type="InterPro" id="IPR002104">
    <property type="entry name" value="Integrase_catalytic"/>
</dbReference>
<reference evidence="7" key="1">
    <citation type="journal article" date="2019" name="Int. J. Syst. Evol. Microbiol.">
        <title>The Global Catalogue of Microorganisms (GCM) 10K type strain sequencing project: providing services to taxonomists for standard genome sequencing and annotation.</title>
        <authorList>
            <consortium name="The Broad Institute Genomics Platform"/>
            <consortium name="The Broad Institute Genome Sequencing Center for Infectious Disease"/>
            <person name="Wu L."/>
            <person name="Ma J."/>
        </authorList>
    </citation>
    <scope>NUCLEOTIDE SEQUENCE [LARGE SCALE GENOMIC DNA]</scope>
    <source>
        <strain evidence="7">CGMCC 4.7177</strain>
    </source>
</reference>
<dbReference type="Proteomes" id="UP001595839">
    <property type="component" value="Unassembled WGS sequence"/>
</dbReference>
<sequence length="342" mass="39355">MTSGFFDFGAISRDAIDSSTIDQLADRFCDEKGRKNQETGKRYRRELDFFFDTLRRFGGNPEEPSRQQVDRYLAYLLMEHQADHPGPCVRECRELPYAPTSVARRRDVISAFYEYVSAVPSRPNYNPAKQLHVELAEQTAVDILTEDENLTVWNATRAHRWRDGIAVGLAGGMGMRREEVVRARAENLGRNEKGPTLRFWRVKGRYWQTEIVPAPVYDVIMTSLDGRTHGPIVTAAKTKMIRNAETGLLEPEHLSVRGLTYVFEQIREYSGVRPDDLHCHLLRHTSITFACTLRDLSKDRIKKFYGHVSDKDHRRYNAFANQVFVREIINPMQGLGFWALAA</sequence>